<evidence type="ECO:0000313" key="5">
    <source>
        <dbReference type="Proteomes" id="UP000185003"/>
    </source>
</evidence>
<proteinExistence type="predicted"/>
<dbReference type="GO" id="GO:0005524">
    <property type="term" value="F:ATP binding"/>
    <property type="evidence" value="ECO:0007669"/>
    <property type="project" value="UniProtKB-KW"/>
</dbReference>
<dbReference type="PANTHER" id="PTHR39206:SF1">
    <property type="entry name" value="SLL8004 PROTEIN"/>
    <property type="match status" value="1"/>
</dbReference>
<dbReference type="STRING" id="536979.SAMN04488055_2849"/>
<name>A0A1N6GLS6_9BACT</name>
<sequence length="260" mass="29067">MPKMYIIAGCNGAGKTTSSFAILPEILHCKEFVNADNIASGISPFNPESVAIEAGRLMLTRIDQLMQAGEDFAFETTLSTRSYVSLIQKAQAFGYKVQLCYLWLESPQLALRRVKSRVAKGGHHIPEDVIIRRYHRSVENLVSLYIPVVDKWSVHDNTSKKPALVAEGNGIVPSNISIPETWFLINKQTDVMEHYNQPVSEFSIKVTEGISAYMRKLIETNAALNQTMIIGDGKGNVLEVPAKELLAEYEREDAEKLRLQ</sequence>
<evidence type="ECO:0000313" key="4">
    <source>
        <dbReference type="EMBL" id="SIO08486.1"/>
    </source>
</evidence>
<dbReference type="SUPFAM" id="SSF52540">
    <property type="entry name" value="P-loop containing nucleoside triphosphate hydrolases"/>
    <property type="match status" value="1"/>
</dbReference>
<dbReference type="Proteomes" id="UP000185003">
    <property type="component" value="Unassembled WGS sequence"/>
</dbReference>
<gene>
    <name evidence="4" type="ORF">SAMN04488055_2849</name>
</gene>
<evidence type="ECO:0000256" key="2">
    <source>
        <dbReference type="ARBA" id="ARBA00022840"/>
    </source>
</evidence>
<dbReference type="InterPro" id="IPR010488">
    <property type="entry name" value="Zeta_toxin_domain"/>
</dbReference>
<accession>A0A1N6GLS6</accession>
<dbReference type="Pfam" id="PF06414">
    <property type="entry name" value="Zeta_toxin"/>
    <property type="match status" value="1"/>
</dbReference>
<keyword evidence="5" id="KW-1185">Reference proteome</keyword>
<dbReference type="InterPro" id="IPR027417">
    <property type="entry name" value="P-loop_NTPase"/>
</dbReference>
<evidence type="ECO:0000256" key="1">
    <source>
        <dbReference type="ARBA" id="ARBA00022741"/>
    </source>
</evidence>
<dbReference type="GO" id="GO:0016301">
    <property type="term" value="F:kinase activity"/>
    <property type="evidence" value="ECO:0007669"/>
    <property type="project" value="InterPro"/>
</dbReference>
<protein>
    <submittedName>
        <fullName evidence="4">Predicted ABC-type ATPase</fullName>
    </submittedName>
</protein>
<dbReference type="OrthoDB" id="9791543at2"/>
<reference evidence="4 5" key="1">
    <citation type="submission" date="2016-11" db="EMBL/GenBank/DDBJ databases">
        <authorList>
            <person name="Jaros S."/>
            <person name="Januszkiewicz K."/>
            <person name="Wedrychowicz H."/>
        </authorList>
    </citation>
    <scope>NUCLEOTIDE SEQUENCE [LARGE SCALE GENOMIC DNA]</scope>
    <source>
        <strain evidence="4 5">DSM 24787</strain>
    </source>
</reference>
<evidence type="ECO:0000259" key="3">
    <source>
        <dbReference type="Pfam" id="PF06414"/>
    </source>
</evidence>
<dbReference type="RefSeq" id="WP_084185566.1">
    <property type="nucleotide sequence ID" value="NZ_FSRA01000001.1"/>
</dbReference>
<feature type="domain" description="Zeta toxin" evidence="3">
    <location>
        <begin position="2"/>
        <end position="142"/>
    </location>
</feature>
<dbReference type="EMBL" id="FSRA01000001">
    <property type="protein sequence ID" value="SIO08486.1"/>
    <property type="molecule type" value="Genomic_DNA"/>
</dbReference>
<organism evidence="4 5">
    <name type="scientific">Chitinophaga niabensis</name>
    <dbReference type="NCBI Taxonomy" id="536979"/>
    <lineage>
        <taxon>Bacteria</taxon>
        <taxon>Pseudomonadati</taxon>
        <taxon>Bacteroidota</taxon>
        <taxon>Chitinophagia</taxon>
        <taxon>Chitinophagales</taxon>
        <taxon>Chitinophagaceae</taxon>
        <taxon>Chitinophaga</taxon>
    </lineage>
</organism>
<dbReference type="Gene3D" id="3.40.50.300">
    <property type="entry name" value="P-loop containing nucleotide triphosphate hydrolases"/>
    <property type="match status" value="1"/>
</dbReference>
<dbReference type="PANTHER" id="PTHR39206">
    <property type="entry name" value="SLL8004 PROTEIN"/>
    <property type="match status" value="1"/>
</dbReference>
<dbReference type="AlphaFoldDB" id="A0A1N6GLS6"/>
<keyword evidence="1" id="KW-0547">Nucleotide-binding</keyword>
<keyword evidence="2" id="KW-0067">ATP-binding</keyword>